<dbReference type="Gene3D" id="3.40.50.1000">
    <property type="entry name" value="HAD superfamily/HAD-like"/>
    <property type="match status" value="1"/>
</dbReference>
<dbReference type="AlphaFoldDB" id="A0A7R7DJ91"/>
<dbReference type="InterPro" id="IPR050155">
    <property type="entry name" value="HAD-like_hydrolase_sf"/>
</dbReference>
<keyword evidence="2" id="KW-1185">Reference proteome</keyword>
<dbReference type="Gene3D" id="1.10.150.240">
    <property type="entry name" value="Putative phosphatase, domain 2"/>
    <property type="match status" value="1"/>
</dbReference>
<evidence type="ECO:0000313" key="2">
    <source>
        <dbReference type="Proteomes" id="UP000611640"/>
    </source>
</evidence>
<reference evidence="1 2" key="1">
    <citation type="submission" date="2020-08" db="EMBL/GenBank/DDBJ databases">
        <title>Whole genome shotgun sequence of Actinocatenispora thailandica NBRC 105041.</title>
        <authorList>
            <person name="Komaki H."/>
            <person name="Tamura T."/>
        </authorList>
    </citation>
    <scope>NUCLEOTIDE SEQUENCE [LARGE SCALE GENOMIC DNA]</scope>
    <source>
        <strain evidence="1 2">NBRC 105041</strain>
    </source>
</reference>
<dbReference type="InterPro" id="IPR023214">
    <property type="entry name" value="HAD_sf"/>
</dbReference>
<dbReference type="KEGG" id="atl:Athai_01860"/>
<name>A0A7R7DJ91_9ACTN</name>
<dbReference type="SUPFAM" id="SSF56784">
    <property type="entry name" value="HAD-like"/>
    <property type="match status" value="1"/>
</dbReference>
<dbReference type="PANTHER" id="PTHR43434:SF1">
    <property type="entry name" value="PHOSPHOGLYCOLATE PHOSPHATASE"/>
    <property type="match status" value="1"/>
</dbReference>
<evidence type="ECO:0000313" key="1">
    <source>
        <dbReference type="EMBL" id="BCJ32683.1"/>
    </source>
</evidence>
<dbReference type="EMBL" id="AP023355">
    <property type="protein sequence ID" value="BCJ32683.1"/>
    <property type="molecule type" value="Genomic_DNA"/>
</dbReference>
<dbReference type="GO" id="GO:0008967">
    <property type="term" value="F:phosphoglycolate phosphatase activity"/>
    <property type="evidence" value="ECO:0007669"/>
    <property type="project" value="TreeGrafter"/>
</dbReference>
<sequence>MHLVWDWNGTLLDDFELTVDATNAAFATCGDGPFPAEELRRRYRRPIADYYADVLGRAIDADEFARLDKIFHDAYHTRLAECRLAAGAEAAIAGWPGSQSLLSMWFHDRLVPFVDTFGLSDRFARVDGLRATTGGGAKADHLVRHLAALGVAGADCTLIGDTVDDAVAAAAVGARCVLVTGGFTDPDRLAEAGVPVATSLPAAVQLAASRSTD</sequence>
<dbReference type="RefSeq" id="WP_203959699.1">
    <property type="nucleotide sequence ID" value="NZ_AP023355.1"/>
</dbReference>
<dbReference type="InterPro" id="IPR023198">
    <property type="entry name" value="PGP-like_dom2"/>
</dbReference>
<dbReference type="Pfam" id="PF13242">
    <property type="entry name" value="Hydrolase_like"/>
    <property type="match status" value="1"/>
</dbReference>
<dbReference type="InterPro" id="IPR036412">
    <property type="entry name" value="HAD-like_sf"/>
</dbReference>
<organism evidence="1 2">
    <name type="scientific">Actinocatenispora thailandica</name>
    <dbReference type="NCBI Taxonomy" id="227318"/>
    <lineage>
        <taxon>Bacteria</taxon>
        <taxon>Bacillati</taxon>
        <taxon>Actinomycetota</taxon>
        <taxon>Actinomycetes</taxon>
        <taxon>Micromonosporales</taxon>
        <taxon>Micromonosporaceae</taxon>
        <taxon>Actinocatenispora</taxon>
    </lineage>
</organism>
<dbReference type="GO" id="GO:0006281">
    <property type="term" value="P:DNA repair"/>
    <property type="evidence" value="ECO:0007669"/>
    <property type="project" value="TreeGrafter"/>
</dbReference>
<dbReference type="PANTHER" id="PTHR43434">
    <property type="entry name" value="PHOSPHOGLYCOLATE PHOSPHATASE"/>
    <property type="match status" value="1"/>
</dbReference>
<proteinExistence type="predicted"/>
<dbReference type="GO" id="GO:0005829">
    <property type="term" value="C:cytosol"/>
    <property type="evidence" value="ECO:0007669"/>
    <property type="project" value="TreeGrafter"/>
</dbReference>
<protein>
    <submittedName>
        <fullName evidence="1">Phosphatase</fullName>
    </submittedName>
</protein>
<gene>
    <name evidence="1" type="ORF">Athai_01860</name>
</gene>
<dbReference type="Proteomes" id="UP000611640">
    <property type="component" value="Chromosome"/>
</dbReference>
<accession>A0A7R7DJ91</accession>